<dbReference type="FunFam" id="1.10.10.10:FF:000138">
    <property type="entry name" value="Rrf2 family transcriptional regulator"/>
    <property type="match status" value="1"/>
</dbReference>
<dbReference type="Proteomes" id="UP000645217">
    <property type="component" value="Unassembled WGS sequence"/>
</dbReference>
<dbReference type="SUPFAM" id="SSF46785">
    <property type="entry name" value="Winged helix' DNA-binding domain"/>
    <property type="match status" value="1"/>
</dbReference>
<reference evidence="1" key="2">
    <citation type="submission" date="2020-09" db="EMBL/GenBank/DDBJ databases">
        <authorList>
            <person name="Sun Q."/>
            <person name="Ohkuma M."/>
        </authorList>
    </citation>
    <scope>NUCLEOTIDE SEQUENCE</scope>
    <source>
        <strain evidence="1">JCM 13064</strain>
    </source>
</reference>
<dbReference type="GO" id="GO:0003700">
    <property type="term" value="F:DNA-binding transcription factor activity"/>
    <property type="evidence" value="ECO:0007669"/>
    <property type="project" value="TreeGrafter"/>
</dbReference>
<keyword evidence="2" id="KW-1185">Reference proteome</keyword>
<dbReference type="Gene3D" id="1.10.10.10">
    <property type="entry name" value="Winged helix-like DNA-binding domain superfamily/Winged helix DNA-binding domain"/>
    <property type="match status" value="1"/>
</dbReference>
<dbReference type="PANTHER" id="PTHR33221:SF15">
    <property type="entry name" value="HTH-TYPE TRANSCRIPTIONAL REGULATOR YWGB-RELATED"/>
    <property type="match status" value="1"/>
</dbReference>
<accession>A0A917VL19</accession>
<dbReference type="EMBL" id="BMNT01000020">
    <property type="protein sequence ID" value="GGK91461.1"/>
    <property type="molecule type" value="Genomic_DNA"/>
</dbReference>
<name>A0A917VL19_9ACTN</name>
<reference evidence="1" key="1">
    <citation type="journal article" date="2014" name="Int. J. Syst. Evol. Microbiol.">
        <title>Complete genome sequence of Corynebacterium casei LMG S-19264T (=DSM 44701T), isolated from a smear-ripened cheese.</title>
        <authorList>
            <consortium name="US DOE Joint Genome Institute (JGI-PGF)"/>
            <person name="Walter F."/>
            <person name="Albersmeier A."/>
            <person name="Kalinowski J."/>
            <person name="Ruckert C."/>
        </authorList>
    </citation>
    <scope>NUCLEOTIDE SEQUENCE</scope>
    <source>
        <strain evidence="1">JCM 13064</strain>
    </source>
</reference>
<dbReference type="InterPro" id="IPR036388">
    <property type="entry name" value="WH-like_DNA-bd_sf"/>
</dbReference>
<dbReference type="PANTHER" id="PTHR33221">
    <property type="entry name" value="WINGED HELIX-TURN-HELIX TRANSCRIPTIONAL REGULATOR, RRF2 FAMILY"/>
    <property type="match status" value="1"/>
</dbReference>
<dbReference type="PROSITE" id="PS51197">
    <property type="entry name" value="HTH_RRF2_2"/>
    <property type="match status" value="1"/>
</dbReference>
<dbReference type="InterPro" id="IPR000944">
    <property type="entry name" value="Tscrpt_reg_Rrf2"/>
</dbReference>
<dbReference type="GO" id="GO:0005829">
    <property type="term" value="C:cytosol"/>
    <property type="evidence" value="ECO:0007669"/>
    <property type="project" value="TreeGrafter"/>
</dbReference>
<gene>
    <name evidence="1" type="ORF">GCM10007964_37690</name>
</gene>
<evidence type="ECO:0000313" key="2">
    <source>
        <dbReference type="Proteomes" id="UP000645217"/>
    </source>
</evidence>
<protein>
    <submittedName>
        <fullName evidence="1">Rrf2 family transcriptional regulator</fullName>
    </submittedName>
</protein>
<dbReference type="Pfam" id="PF02082">
    <property type="entry name" value="Rrf2"/>
    <property type="match status" value="1"/>
</dbReference>
<dbReference type="RefSeq" id="WP_189164345.1">
    <property type="nucleotide sequence ID" value="NZ_BMNT01000020.1"/>
</dbReference>
<organism evidence="1 2">
    <name type="scientific">Sphaerisporangium melleum</name>
    <dbReference type="NCBI Taxonomy" id="321316"/>
    <lineage>
        <taxon>Bacteria</taxon>
        <taxon>Bacillati</taxon>
        <taxon>Actinomycetota</taxon>
        <taxon>Actinomycetes</taxon>
        <taxon>Streptosporangiales</taxon>
        <taxon>Streptosporangiaceae</taxon>
        <taxon>Sphaerisporangium</taxon>
    </lineage>
</organism>
<comment type="caution">
    <text evidence="1">The sequence shown here is derived from an EMBL/GenBank/DDBJ whole genome shotgun (WGS) entry which is preliminary data.</text>
</comment>
<dbReference type="AlphaFoldDB" id="A0A917VL19"/>
<evidence type="ECO:0000313" key="1">
    <source>
        <dbReference type="EMBL" id="GGK91461.1"/>
    </source>
</evidence>
<sequence>MSANSRLTIAAHALAWISLYQRQGHEVATSEQIATSANTNPVVIRRLLGDLRRAGLVESRRGVGAGWTLARELESITLLDVYESVETGPLFAMHRATPDQGCVVGYGIQPAMQSIYEGIEETLRRELARVTLEDVLRDILAARR</sequence>
<dbReference type="InterPro" id="IPR036390">
    <property type="entry name" value="WH_DNA-bd_sf"/>
</dbReference>
<proteinExistence type="predicted"/>